<dbReference type="Gene3D" id="3.30.1370.30">
    <property type="match status" value="1"/>
</dbReference>
<accession>A0A5E4DAP7</accession>
<dbReference type="Proteomes" id="UP000335636">
    <property type="component" value="Unassembled WGS sequence"/>
</dbReference>
<dbReference type="InterPro" id="IPR035987">
    <property type="entry name" value="Ribosomal_uS8_sf"/>
</dbReference>
<sequence>SINDAEKRGKCKLLIRECSKAIVWFLTMRRKHSHIGKFKITDDHKAGKTAVNLT</sequence>
<evidence type="ECO:0000256" key="3">
    <source>
        <dbReference type="ARBA" id="ARBA00023274"/>
    </source>
</evidence>
<dbReference type="GO" id="GO:0003735">
    <property type="term" value="F:structural constituent of ribosome"/>
    <property type="evidence" value="ECO:0007669"/>
    <property type="project" value="InterPro"/>
</dbReference>
<evidence type="ECO:0000256" key="4">
    <source>
        <dbReference type="ARBA" id="ARBA00035422"/>
    </source>
</evidence>
<gene>
    <name evidence="5" type="ORF">MONAX_5E014789</name>
</gene>
<evidence type="ECO:0000313" key="5">
    <source>
        <dbReference type="EMBL" id="VTJ91156.1"/>
    </source>
</evidence>
<evidence type="ECO:0000256" key="2">
    <source>
        <dbReference type="ARBA" id="ARBA00022980"/>
    </source>
</evidence>
<dbReference type="AlphaFoldDB" id="A0A5E4DAP7"/>
<dbReference type="InterPro" id="IPR000630">
    <property type="entry name" value="Ribosomal_uS8"/>
</dbReference>
<keyword evidence="2" id="KW-0689">Ribosomal protein</keyword>
<evidence type="ECO:0000256" key="1">
    <source>
        <dbReference type="ARBA" id="ARBA00006471"/>
    </source>
</evidence>
<feature type="non-terminal residue" evidence="5">
    <location>
        <position position="1"/>
    </location>
</feature>
<dbReference type="GO" id="GO:0005840">
    <property type="term" value="C:ribosome"/>
    <property type="evidence" value="ECO:0007669"/>
    <property type="project" value="UniProtKB-KW"/>
</dbReference>
<keyword evidence="3" id="KW-0687">Ribonucleoprotein</keyword>
<dbReference type="SUPFAM" id="SSF56047">
    <property type="entry name" value="Ribosomal protein S8"/>
    <property type="match status" value="1"/>
</dbReference>
<keyword evidence="6" id="KW-1185">Reference proteome</keyword>
<reference evidence="5" key="1">
    <citation type="submission" date="2019-04" db="EMBL/GenBank/DDBJ databases">
        <authorList>
            <person name="Alioto T."/>
            <person name="Alioto T."/>
        </authorList>
    </citation>
    <scope>NUCLEOTIDE SEQUENCE [LARGE SCALE GENOMIC DNA]</scope>
</reference>
<dbReference type="PANTHER" id="PTHR11758">
    <property type="entry name" value="40S RIBOSOMAL PROTEIN S15A"/>
    <property type="match status" value="1"/>
</dbReference>
<feature type="non-terminal residue" evidence="5">
    <location>
        <position position="54"/>
    </location>
</feature>
<proteinExistence type="inferred from homology"/>
<comment type="similarity">
    <text evidence="1">Belongs to the universal ribosomal protein uS8 family.</text>
</comment>
<dbReference type="EMBL" id="CABDUW010006514">
    <property type="protein sequence ID" value="VTJ91156.1"/>
    <property type="molecule type" value="Genomic_DNA"/>
</dbReference>
<protein>
    <recommendedName>
        <fullName evidence="4">40S ribosomal protein S15a</fullName>
    </recommendedName>
</protein>
<name>A0A5E4DAP7_MARMO</name>
<dbReference type="GO" id="GO:1990904">
    <property type="term" value="C:ribonucleoprotein complex"/>
    <property type="evidence" value="ECO:0007669"/>
    <property type="project" value="UniProtKB-KW"/>
</dbReference>
<organism evidence="5 6">
    <name type="scientific">Marmota monax</name>
    <name type="common">Woodchuck</name>
    <dbReference type="NCBI Taxonomy" id="9995"/>
    <lineage>
        <taxon>Eukaryota</taxon>
        <taxon>Metazoa</taxon>
        <taxon>Chordata</taxon>
        <taxon>Craniata</taxon>
        <taxon>Vertebrata</taxon>
        <taxon>Euteleostomi</taxon>
        <taxon>Mammalia</taxon>
        <taxon>Eutheria</taxon>
        <taxon>Euarchontoglires</taxon>
        <taxon>Glires</taxon>
        <taxon>Rodentia</taxon>
        <taxon>Sciuromorpha</taxon>
        <taxon>Sciuridae</taxon>
        <taxon>Xerinae</taxon>
        <taxon>Marmotini</taxon>
        <taxon>Marmota</taxon>
    </lineage>
</organism>
<dbReference type="GO" id="GO:0006412">
    <property type="term" value="P:translation"/>
    <property type="evidence" value="ECO:0007669"/>
    <property type="project" value="InterPro"/>
</dbReference>
<comment type="caution">
    <text evidence="5">The sequence shown here is derived from an EMBL/GenBank/DDBJ whole genome shotgun (WGS) entry which is preliminary data.</text>
</comment>
<evidence type="ECO:0000313" key="6">
    <source>
        <dbReference type="Proteomes" id="UP000335636"/>
    </source>
</evidence>